<dbReference type="InterPro" id="IPR006311">
    <property type="entry name" value="TAT_signal"/>
</dbReference>
<dbReference type="InterPro" id="IPR008557">
    <property type="entry name" value="PhoX"/>
</dbReference>
<accession>A0A6J4HBI3</accession>
<organism evidence="2">
    <name type="scientific">uncultured Acidimicrobiales bacterium</name>
    <dbReference type="NCBI Taxonomy" id="310071"/>
    <lineage>
        <taxon>Bacteria</taxon>
        <taxon>Bacillati</taxon>
        <taxon>Actinomycetota</taxon>
        <taxon>Acidimicrobiia</taxon>
        <taxon>Acidimicrobiales</taxon>
        <taxon>environmental samples</taxon>
    </lineage>
</organism>
<dbReference type="PANTHER" id="PTHR35399">
    <property type="entry name" value="SLR8030 PROTEIN"/>
    <property type="match status" value="1"/>
</dbReference>
<evidence type="ECO:0000313" key="2">
    <source>
        <dbReference type="EMBL" id="CAA9220310.1"/>
    </source>
</evidence>
<evidence type="ECO:0000256" key="1">
    <source>
        <dbReference type="SAM" id="MobiDB-lite"/>
    </source>
</evidence>
<dbReference type="PANTHER" id="PTHR35399:SF2">
    <property type="entry name" value="DUF839 DOMAIN-CONTAINING PROTEIN"/>
    <property type="match status" value="1"/>
</dbReference>
<dbReference type="AlphaFoldDB" id="A0A6J4HBI3"/>
<feature type="region of interest" description="Disordered" evidence="1">
    <location>
        <begin position="467"/>
        <end position="486"/>
    </location>
</feature>
<feature type="compositionally biased region" description="Basic and acidic residues" evidence="1">
    <location>
        <begin position="1"/>
        <end position="11"/>
    </location>
</feature>
<proteinExistence type="predicted"/>
<dbReference type="EMBL" id="CADCSY010000027">
    <property type="protein sequence ID" value="CAA9220310.1"/>
    <property type="molecule type" value="Genomic_DNA"/>
</dbReference>
<protein>
    <submittedName>
        <fullName evidence="2">Phosphatase</fullName>
    </submittedName>
</protein>
<sequence length="651" mass="70391">MTTTEQQHDPEDRDDVYGNGETLQEVVSRFSRRRVLGGAAAAAVAAAVNPFTGLTRAAAEPVGQGLGPGPAGPDSGSLGFEPVPPSTADGLFLSPGHVGNVLIAWGDPIFAGVPAKDPRTLTPGDQEQRFGYNNDYVAFIPLPYQDAERRGLLWVNHEYTDAQNMFPGYDPEAPSLTFEQVLVELHAHGGSIVEVERVGPGWRPVLGGRYNRRITANTPMEITGPAAGHPWLQTNDDPTGRRVFGTLNNCAGGLTPWGTVLTCEENFNGYFGNLSAVEDPVLAASYRRYGLSDAGAGYQWPWHVHRFNLGIEPNEPNRHGWVVEIDPLDPSSTPKKRTALGRFKHEGAAVAISRAGKACVYSGDDERFDYAYKFISERSFDPGNKATGRDILESGTLHVAKFNDDGSGEWIPVVHTDPRLSGTFGSQAEVLIRTREAADLLGATKMDRPEDFQRDAATGRVYLALTNNTNRGKEGSPGPDAANPRPANAYGHIIEITELFADPGELGFTWEIFMLCGPEGDPSRKFGSVDPATVGDIANPDNLTFDSYGNLWITTDGQPGSLEQNDTLQACPTTGPDRGRVKRFLTAPKGAEVTGPCFTPANTTLFVAIQHPGENGTLAEPESRWPDYVNGFPRPALWWVTKPEGNPRVGS</sequence>
<dbReference type="PROSITE" id="PS51318">
    <property type="entry name" value="TAT"/>
    <property type="match status" value="1"/>
</dbReference>
<name>A0A6J4HBI3_9ACTN</name>
<dbReference type="SUPFAM" id="SSF63829">
    <property type="entry name" value="Calcium-dependent phosphotriesterase"/>
    <property type="match status" value="1"/>
</dbReference>
<feature type="region of interest" description="Disordered" evidence="1">
    <location>
        <begin position="1"/>
        <end position="20"/>
    </location>
</feature>
<reference evidence="2" key="1">
    <citation type="submission" date="2020-02" db="EMBL/GenBank/DDBJ databases">
        <authorList>
            <person name="Meier V. D."/>
        </authorList>
    </citation>
    <scope>NUCLEOTIDE SEQUENCE</scope>
    <source>
        <strain evidence="2">AVDCRST_MAG20</strain>
    </source>
</reference>
<gene>
    <name evidence="2" type="ORF">AVDCRST_MAG20-699</name>
</gene>
<dbReference type="Pfam" id="PF05787">
    <property type="entry name" value="PhoX"/>
    <property type="match status" value="1"/>
</dbReference>